<name>A0A7H9CK46_9BACT</name>
<dbReference type="Proteomes" id="UP000509414">
    <property type="component" value="Chromosome"/>
</dbReference>
<accession>A0A7H9CK46</accession>
<gene>
    <name evidence="2" type="ORF">CINF_0039</name>
</gene>
<keyword evidence="3" id="KW-1185">Reference proteome</keyword>
<feature type="compositionally biased region" description="Basic and acidic residues" evidence="1">
    <location>
        <begin position="58"/>
        <end position="68"/>
    </location>
</feature>
<dbReference type="AlphaFoldDB" id="A0A7H9CK46"/>
<feature type="region of interest" description="Disordered" evidence="1">
    <location>
        <begin position="39"/>
        <end position="109"/>
    </location>
</feature>
<dbReference type="RefSeq" id="WP_178696093.1">
    <property type="nucleotide sequence ID" value="NZ_CP049075.1"/>
</dbReference>
<protein>
    <submittedName>
        <fullName evidence="2">Uncharacterized protein</fullName>
    </submittedName>
</protein>
<organism evidence="2 3">
    <name type="scientific">Candidatus Campylobacter infans</name>
    <dbReference type="NCBI Taxonomy" id="2561898"/>
    <lineage>
        <taxon>Bacteria</taxon>
        <taxon>Pseudomonadati</taxon>
        <taxon>Campylobacterota</taxon>
        <taxon>Epsilonproteobacteria</taxon>
        <taxon>Campylobacterales</taxon>
        <taxon>Campylobacteraceae</taxon>
        <taxon>Campylobacter</taxon>
    </lineage>
</organism>
<dbReference type="KEGG" id="cinf:CINF_0039"/>
<dbReference type="EMBL" id="CP049075">
    <property type="protein sequence ID" value="QLI04594.1"/>
    <property type="molecule type" value="Genomic_DNA"/>
</dbReference>
<evidence type="ECO:0000313" key="3">
    <source>
        <dbReference type="Proteomes" id="UP000509414"/>
    </source>
</evidence>
<evidence type="ECO:0000313" key="2">
    <source>
        <dbReference type="EMBL" id="QLI04594.1"/>
    </source>
</evidence>
<proteinExistence type="predicted"/>
<sequence>MAISPVASTIYANQVAPAASNIQSDLQAKFDIQNALAAAAANEEQKRVEQTRPAEQSHQIDPENEQEKNPQNNQEQKKKKQEQNQSNDDFSPKDFGQSNEPEPKLNIVV</sequence>
<evidence type="ECO:0000256" key="1">
    <source>
        <dbReference type="SAM" id="MobiDB-lite"/>
    </source>
</evidence>
<feature type="compositionally biased region" description="Basic and acidic residues" evidence="1">
    <location>
        <begin position="43"/>
        <end position="52"/>
    </location>
</feature>
<reference evidence="2 3" key="1">
    <citation type="submission" date="2020-02" db="EMBL/GenBank/DDBJ databases">
        <title>Complete genome sequence of the novel Campylobacter species Candidatus Campylobacter infans.</title>
        <authorList>
            <person name="Duim B."/>
            <person name="Zomer A."/>
            <person name="van der Graaf L."/>
            <person name="Wagenaar J."/>
        </authorList>
    </citation>
    <scope>NUCLEOTIDE SEQUENCE [LARGE SCALE GENOMIC DNA]</scope>
    <source>
        <strain evidence="2 3">19S00001</strain>
    </source>
</reference>